<feature type="transmembrane region" description="Helical" evidence="1">
    <location>
        <begin position="218"/>
        <end position="237"/>
    </location>
</feature>
<sequence>MLNKSLLRANKSGMIESNMNKKIILILFLINSLLVLFLYRNSFSSYFFQDDWFTLKISSAKNIGDFLNFFIPRTDVIYYRPLGMQVYFFILQLLFGLKSFPFHATAFITHIANSGLIFLISLFLTKNKIQSVLISILYASSAVHFTPFYWASTYPFILGPGLTFLSFYSFLIYDKAGHNKWLLLSGMAYVSAIFTNEMAIVFPVLAFLYALLFSPKRIKSTFIFFIISLLFLGRLIFFRPPTVGTYAFAVNRTSFYNLLGFGMWTFNWPEDMKAQMVSLGKFNPVFISEFYSYYTRFMTSFGILFISLFIIPFIYTIIKKTKNNTMVKIIIFGSLWYFAGLFPVLFFPNHTFSYYLPISLFGFLILSTSFLFKAIKSSQLKIALSSVVLGAWLISSEASTDFNQKIHWAPRRAKRSQELTLTIAEKKRQQPDREYFYIFPASENKLALNDQDGLQVYFKDKNMKTIYAYGEN</sequence>
<proteinExistence type="predicted"/>
<evidence type="ECO:0000313" key="3">
    <source>
        <dbReference type="Proteomes" id="UP000176923"/>
    </source>
</evidence>
<reference evidence="2 3" key="1">
    <citation type="journal article" date="2016" name="Nat. Commun.">
        <title>Thousands of microbial genomes shed light on interconnected biogeochemical processes in an aquifer system.</title>
        <authorList>
            <person name="Anantharaman K."/>
            <person name="Brown C.T."/>
            <person name="Hug L.A."/>
            <person name="Sharon I."/>
            <person name="Castelle C.J."/>
            <person name="Probst A.J."/>
            <person name="Thomas B.C."/>
            <person name="Singh A."/>
            <person name="Wilkins M.J."/>
            <person name="Karaoz U."/>
            <person name="Brodie E.L."/>
            <person name="Williams K.H."/>
            <person name="Hubbard S.S."/>
            <person name="Banfield J.F."/>
        </authorList>
    </citation>
    <scope>NUCLEOTIDE SEQUENCE [LARGE SCALE GENOMIC DNA]</scope>
</reference>
<feature type="transmembrane region" description="Helical" evidence="1">
    <location>
        <begin position="354"/>
        <end position="372"/>
    </location>
</feature>
<feature type="transmembrane region" description="Helical" evidence="1">
    <location>
        <begin position="297"/>
        <end position="317"/>
    </location>
</feature>
<keyword evidence="1" id="KW-1133">Transmembrane helix</keyword>
<evidence type="ECO:0000256" key="1">
    <source>
        <dbReference type="SAM" id="Phobius"/>
    </source>
</evidence>
<gene>
    <name evidence="2" type="ORF">A3D77_07135</name>
</gene>
<dbReference type="STRING" id="1798382.A3D77_07135"/>
<dbReference type="EMBL" id="MFJL01000041">
    <property type="protein sequence ID" value="OGG12802.1"/>
    <property type="molecule type" value="Genomic_DNA"/>
</dbReference>
<dbReference type="Proteomes" id="UP000176923">
    <property type="component" value="Unassembled WGS sequence"/>
</dbReference>
<comment type="caution">
    <text evidence="2">The sequence shown here is derived from an EMBL/GenBank/DDBJ whole genome shotgun (WGS) entry which is preliminary data.</text>
</comment>
<feature type="transmembrane region" description="Helical" evidence="1">
    <location>
        <begin position="156"/>
        <end position="174"/>
    </location>
</feature>
<feature type="transmembrane region" description="Helical" evidence="1">
    <location>
        <begin position="107"/>
        <end position="125"/>
    </location>
</feature>
<name>A0A1F5ZL27_9BACT</name>
<accession>A0A1F5ZL27</accession>
<evidence type="ECO:0000313" key="2">
    <source>
        <dbReference type="EMBL" id="OGG12802.1"/>
    </source>
</evidence>
<feature type="transmembrane region" description="Helical" evidence="1">
    <location>
        <begin position="329"/>
        <end position="348"/>
    </location>
</feature>
<organism evidence="2 3">
    <name type="scientific">Candidatus Gottesmanbacteria bacterium RIFCSPHIGHO2_02_FULL_39_11</name>
    <dbReference type="NCBI Taxonomy" id="1798382"/>
    <lineage>
        <taxon>Bacteria</taxon>
        <taxon>Candidatus Gottesmaniibacteriota</taxon>
    </lineage>
</organism>
<protein>
    <recommendedName>
        <fullName evidence="4">Glycosyltransferase RgtA/B/C/D-like domain-containing protein</fullName>
    </recommendedName>
</protein>
<feature type="transmembrane region" description="Helical" evidence="1">
    <location>
        <begin position="186"/>
        <end position="212"/>
    </location>
</feature>
<feature type="transmembrane region" description="Helical" evidence="1">
    <location>
        <begin position="23"/>
        <end position="39"/>
    </location>
</feature>
<keyword evidence="1" id="KW-0812">Transmembrane</keyword>
<keyword evidence="1" id="KW-0472">Membrane</keyword>
<dbReference type="AlphaFoldDB" id="A0A1F5ZL27"/>
<evidence type="ECO:0008006" key="4">
    <source>
        <dbReference type="Google" id="ProtNLM"/>
    </source>
</evidence>